<keyword evidence="1" id="KW-1133">Transmembrane helix</keyword>
<feature type="transmembrane region" description="Helical" evidence="1">
    <location>
        <begin position="273"/>
        <end position="294"/>
    </location>
</feature>
<keyword evidence="1" id="KW-0812">Transmembrane</keyword>
<dbReference type="EMBL" id="VOBR01000020">
    <property type="protein sequence ID" value="TWP48412.1"/>
    <property type="molecule type" value="Genomic_DNA"/>
</dbReference>
<proteinExistence type="predicted"/>
<feature type="transmembrane region" description="Helical" evidence="1">
    <location>
        <begin position="145"/>
        <end position="162"/>
    </location>
</feature>
<organism evidence="2 3">
    <name type="scientific">Lentzea tibetensis</name>
    <dbReference type="NCBI Taxonomy" id="2591470"/>
    <lineage>
        <taxon>Bacteria</taxon>
        <taxon>Bacillati</taxon>
        <taxon>Actinomycetota</taxon>
        <taxon>Actinomycetes</taxon>
        <taxon>Pseudonocardiales</taxon>
        <taxon>Pseudonocardiaceae</taxon>
        <taxon>Lentzea</taxon>
    </lineage>
</organism>
<evidence type="ECO:0000313" key="3">
    <source>
        <dbReference type="Proteomes" id="UP000316639"/>
    </source>
</evidence>
<feature type="transmembrane region" description="Helical" evidence="1">
    <location>
        <begin position="204"/>
        <end position="237"/>
    </location>
</feature>
<evidence type="ECO:0000256" key="1">
    <source>
        <dbReference type="SAM" id="Phobius"/>
    </source>
</evidence>
<dbReference type="Proteomes" id="UP000316639">
    <property type="component" value="Unassembled WGS sequence"/>
</dbReference>
<dbReference type="OrthoDB" id="5198790at2"/>
<accession>A0A563EMP8</accession>
<comment type="caution">
    <text evidence="2">The sequence shown here is derived from an EMBL/GenBank/DDBJ whole genome shotgun (WGS) entry which is preliminary data.</text>
</comment>
<reference evidence="2 3" key="1">
    <citation type="submission" date="2019-07" db="EMBL/GenBank/DDBJ databases">
        <title>Lentzea xizangensis sp. nov., isolated from Qinghai-Tibetan Plateau Soils.</title>
        <authorList>
            <person name="Huang J."/>
        </authorList>
    </citation>
    <scope>NUCLEOTIDE SEQUENCE [LARGE SCALE GENOMIC DNA]</scope>
    <source>
        <strain evidence="2 3">FXJ1.1311</strain>
    </source>
</reference>
<sequence>MSTLERRYRLLLKVLPSWYRTDREEEMVGIFLESRAGEGYDDLDGEYGWPGWPETRSTLSLAVRTRFAADDAPAHAVTLGDVTRRIALLGLVAGVMWSGAFVASIVFGLVHGFEAVRVTPWTVVELAPVAALAALAFGWRTLAKAFVALQVCGGLVGLSLSLSQGGALQWATQASFLLPSWLALACLCLGFHREARLPSVKPWLVAGAVAGVVGAVATWFQVGLVLPMALALVVLLVRRWRDPVTTWAVAAGSAVLLPEANFMVVVMQDPRSVYVAAIVLLTAGTLVPLVAAMVRRASVPGFRRP</sequence>
<keyword evidence="3" id="KW-1185">Reference proteome</keyword>
<gene>
    <name evidence="2" type="ORF">FKR81_27835</name>
</gene>
<feature type="transmembrane region" description="Helical" evidence="1">
    <location>
        <begin position="86"/>
        <end position="110"/>
    </location>
</feature>
<feature type="transmembrane region" description="Helical" evidence="1">
    <location>
        <begin position="244"/>
        <end position="267"/>
    </location>
</feature>
<dbReference type="RefSeq" id="WP_146356107.1">
    <property type="nucleotide sequence ID" value="NZ_VOBR01000020.1"/>
</dbReference>
<name>A0A563EMP8_9PSEU</name>
<evidence type="ECO:0000313" key="2">
    <source>
        <dbReference type="EMBL" id="TWP48412.1"/>
    </source>
</evidence>
<feature type="transmembrane region" description="Helical" evidence="1">
    <location>
        <begin position="122"/>
        <end position="139"/>
    </location>
</feature>
<keyword evidence="1" id="KW-0472">Membrane</keyword>
<protein>
    <submittedName>
        <fullName evidence="2">Uncharacterized protein</fullName>
    </submittedName>
</protein>
<dbReference type="AlphaFoldDB" id="A0A563EMP8"/>